<dbReference type="Proteomes" id="UP000472276">
    <property type="component" value="Unassembled WGS sequence"/>
</dbReference>
<dbReference type="Gene3D" id="6.10.140.620">
    <property type="match status" value="1"/>
</dbReference>
<dbReference type="GO" id="GO:0005516">
    <property type="term" value="F:calmodulin binding"/>
    <property type="evidence" value="ECO:0007669"/>
    <property type="project" value="UniProtKB-KW"/>
</dbReference>
<dbReference type="Gene3D" id="3.30.200.20">
    <property type="entry name" value="Phosphorylase Kinase, domain 1"/>
    <property type="match status" value="1"/>
</dbReference>
<name>A0A668VE14_OREAU</name>
<evidence type="ECO:0000256" key="13">
    <source>
        <dbReference type="ARBA" id="ARBA00064333"/>
    </source>
</evidence>
<evidence type="ECO:0000256" key="12">
    <source>
        <dbReference type="ARBA" id="ARBA00056581"/>
    </source>
</evidence>
<keyword evidence="8 14" id="KW-0067">ATP-binding</keyword>
<evidence type="ECO:0000256" key="14">
    <source>
        <dbReference type="PROSITE-ProRule" id="PRU10141"/>
    </source>
</evidence>
<keyword evidence="9" id="KW-0112">Calmodulin-binding</keyword>
<evidence type="ECO:0000313" key="17">
    <source>
        <dbReference type="Ensembl" id="ENSOABP00000049084.2"/>
    </source>
</evidence>
<evidence type="ECO:0000256" key="6">
    <source>
        <dbReference type="ARBA" id="ARBA00022741"/>
    </source>
</evidence>
<comment type="catalytic activity">
    <reaction evidence="10">
        <text>L-threonyl-[protein] + ATP = O-phospho-L-threonyl-[protein] + ADP + H(+)</text>
        <dbReference type="Rhea" id="RHEA:46608"/>
        <dbReference type="Rhea" id="RHEA-COMP:11060"/>
        <dbReference type="Rhea" id="RHEA-COMP:11605"/>
        <dbReference type="ChEBI" id="CHEBI:15378"/>
        <dbReference type="ChEBI" id="CHEBI:30013"/>
        <dbReference type="ChEBI" id="CHEBI:30616"/>
        <dbReference type="ChEBI" id="CHEBI:61977"/>
        <dbReference type="ChEBI" id="CHEBI:456216"/>
        <dbReference type="EC" id="2.7.11.17"/>
    </reaction>
</comment>
<dbReference type="Gene3D" id="1.10.510.10">
    <property type="entry name" value="Transferase(Phosphotransferase) domain 1"/>
    <property type="match status" value="1"/>
</dbReference>
<dbReference type="InterPro" id="IPR011009">
    <property type="entry name" value="Kinase-like_dom_sf"/>
</dbReference>
<evidence type="ECO:0000256" key="1">
    <source>
        <dbReference type="ARBA" id="ARBA00005354"/>
    </source>
</evidence>
<dbReference type="FunFam" id="3.30.200.20:FF:000002">
    <property type="entry name" value="Calcium/calmodulin-dependent protein kinase type II subunit delta isoform 2"/>
    <property type="match status" value="1"/>
</dbReference>
<reference evidence="17" key="2">
    <citation type="submission" date="2025-09" db="UniProtKB">
        <authorList>
            <consortium name="Ensembl"/>
        </authorList>
    </citation>
    <scope>IDENTIFICATION</scope>
</reference>
<proteinExistence type="inferred from homology"/>
<dbReference type="GO" id="GO:0005524">
    <property type="term" value="F:ATP binding"/>
    <property type="evidence" value="ECO:0007669"/>
    <property type="project" value="UniProtKB-UniRule"/>
</dbReference>
<evidence type="ECO:0000256" key="2">
    <source>
        <dbReference type="ARBA" id="ARBA00012434"/>
    </source>
</evidence>
<dbReference type="GO" id="GO:0004683">
    <property type="term" value="F:calcium/calmodulin-dependent protein kinase activity"/>
    <property type="evidence" value="ECO:0007669"/>
    <property type="project" value="UniProtKB-EC"/>
</dbReference>
<comment type="function">
    <text evidence="12">CaM-kinase II (CAMK2) is a prominent kinase in the central nervous system.</text>
</comment>
<organism evidence="17 18">
    <name type="scientific">Oreochromis aureus</name>
    <name type="common">Israeli tilapia</name>
    <name type="synonym">Chromis aureus</name>
    <dbReference type="NCBI Taxonomy" id="47969"/>
    <lineage>
        <taxon>Eukaryota</taxon>
        <taxon>Metazoa</taxon>
        <taxon>Chordata</taxon>
        <taxon>Craniata</taxon>
        <taxon>Vertebrata</taxon>
        <taxon>Euteleostomi</taxon>
        <taxon>Actinopterygii</taxon>
        <taxon>Neopterygii</taxon>
        <taxon>Teleostei</taxon>
        <taxon>Neoteleostei</taxon>
        <taxon>Acanthomorphata</taxon>
        <taxon>Ovalentaria</taxon>
        <taxon>Cichlomorphae</taxon>
        <taxon>Cichliformes</taxon>
        <taxon>Cichlidae</taxon>
        <taxon>African cichlids</taxon>
        <taxon>Pseudocrenilabrinae</taxon>
        <taxon>Oreochromini</taxon>
        <taxon>Oreochromis</taxon>
    </lineage>
</organism>
<keyword evidence="3 15" id="KW-0723">Serine/threonine-protein kinase</keyword>
<dbReference type="PROSITE" id="PS50011">
    <property type="entry name" value="PROTEIN_KINASE_DOM"/>
    <property type="match status" value="1"/>
</dbReference>
<keyword evidence="5" id="KW-0808">Transferase</keyword>
<dbReference type="GO" id="GO:0043226">
    <property type="term" value="C:organelle"/>
    <property type="evidence" value="ECO:0007669"/>
    <property type="project" value="UniProtKB-ARBA"/>
</dbReference>
<sequence>MASTTCTRFTDEYQLYEELGKGAFSVVRRCMKISTGQEYAAKIINTKKLSARDHQKLEREARICRLLKHSNIVRLHDSISEEGFHYLVFDLVTGGELFEDIVAREYYSEADASHCIQQILEAVLHCHQMGVVHRDLKPENLLLASKLKGAAVKLADFGLAIEVQGDQQAWFGFAGTPGYLSPEVLRKDPYGKPVDMWACGVILYILLVGYPPFWDEDQHRLYQQIKAGAYDFPSPEWDTVTPEAKDLINKMLTINPAKRVTATDALKHPWICQRSTVASMMHRQETVECLKKFNARRKLKGAILTTMLEPQTTVIHNPADGNKVYTVLISQTKAMCLCLSARKQEIIKATEQLIEAINNGDFEAYTKICDPGLTSFEPEALGNLVEGTDFHRFYFENALSKGKQPIHTILLNPHVHLIGDDAACIAYIRLTQYIDSNGMPRTMQSEETRIWHRRDSKWQNIHFHRSGSPTVPTK</sequence>
<accession>A0A668VE14</accession>
<dbReference type="Pfam" id="PF08332">
    <property type="entry name" value="CaMKII_AD"/>
    <property type="match status" value="1"/>
</dbReference>
<dbReference type="AlphaFoldDB" id="A0A668VE14"/>
<dbReference type="Pfam" id="PF00069">
    <property type="entry name" value="Pkinase"/>
    <property type="match status" value="1"/>
</dbReference>
<comment type="similarity">
    <text evidence="1">Belongs to the protein kinase superfamily. CAMK Ser/Thr protein kinase family. CaMK subfamily.</text>
</comment>
<comment type="subunit">
    <text evidence="13">CAMK2 is composed of four different chains: alpha, beta, gamma, and delta. The different isoforms assemble into homo- or heteromultimeric holoenzymes composed of 8 to 12 subunits.</text>
</comment>
<evidence type="ECO:0000313" key="18">
    <source>
        <dbReference type="Proteomes" id="UP000472276"/>
    </source>
</evidence>
<dbReference type="SMART" id="SM00220">
    <property type="entry name" value="S_TKc"/>
    <property type="match status" value="1"/>
</dbReference>
<evidence type="ECO:0000256" key="8">
    <source>
        <dbReference type="ARBA" id="ARBA00022840"/>
    </source>
</evidence>
<evidence type="ECO:0000256" key="7">
    <source>
        <dbReference type="ARBA" id="ARBA00022777"/>
    </source>
</evidence>
<evidence type="ECO:0000256" key="15">
    <source>
        <dbReference type="RuleBase" id="RU000304"/>
    </source>
</evidence>
<evidence type="ECO:0000256" key="10">
    <source>
        <dbReference type="ARBA" id="ARBA00047307"/>
    </source>
</evidence>
<dbReference type="InterPro" id="IPR000719">
    <property type="entry name" value="Prot_kinase_dom"/>
</dbReference>
<dbReference type="InterPro" id="IPR017441">
    <property type="entry name" value="Protein_kinase_ATP_BS"/>
</dbReference>
<evidence type="ECO:0000259" key="16">
    <source>
        <dbReference type="PROSITE" id="PS50011"/>
    </source>
</evidence>
<dbReference type="InterPro" id="IPR013543">
    <property type="entry name" value="Ca/CaM-dep_prot_kinase-assoc"/>
</dbReference>
<keyword evidence="6 14" id="KW-0547">Nucleotide-binding</keyword>
<keyword evidence="4" id="KW-0597">Phosphoprotein</keyword>
<dbReference type="FunFam" id="3.10.450.50:FF:000001">
    <property type="entry name" value="calcium/calmodulin-dependent protein kinase type II subunit gamma isoform X1"/>
    <property type="match status" value="1"/>
</dbReference>
<evidence type="ECO:0000256" key="5">
    <source>
        <dbReference type="ARBA" id="ARBA00022679"/>
    </source>
</evidence>
<dbReference type="CDD" id="cd14086">
    <property type="entry name" value="STKc_CaMKII"/>
    <property type="match status" value="1"/>
</dbReference>
<feature type="domain" description="Protein kinase" evidence="16">
    <location>
        <begin position="13"/>
        <end position="271"/>
    </location>
</feature>
<dbReference type="InterPro" id="IPR008271">
    <property type="entry name" value="Ser/Thr_kinase_AS"/>
</dbReference>
<gene>
    <name evidence="17" type="primary">LOC116328975</name>
</gene>
<dbReference type="EC" id="2.7.11.17" evidence="2"/>
<dbReference type="PANTHER" id="PTHR24347">
    <property type="entry name" value="SERINE/THREONINE-PROTEIN KINASE"/>
    <property type="match status" value="1"/>
</dbReference>
<comment type="catalytic activity">
    <reaction evidence="11">
        <text>L-seryl-[protein] + ATP = O-phospho-L-seryl-[protein] + ADP + H(+)</text>
        <dbReference type="Rhea" id="RHEA:17989"/>
        <dbReference type="Rhea" id="RHEA-COMP:9863"/>
        <dbReference type="Rhea" id="RHEA-COMP:11604"/>
        <dbReference type="ChEBI" id="CHEBI:15378"/>
        <dbReference type="ChEBI" id="CHEBI:29999"/>
        <dbReference type="ChEBI" id="CHEBI:30616"/>
        <dbReference type="ChEBI" id="CHEBI:83421"/>
        <dbReference type="ChEBI" id="CHEBI:456216"/>
        <dbReference type="EC" id="2.7.11.17"/>
    </reaction>
</comment>
<dbReference type="SUPFAM" id="SSF56112">
    <property type="entry name" value="Protein kinase-like (PK-like)"/>
    <property type="match status" value="1"/>
</dbReference>
<reference evidence="17" key="1">
    <citation type="submission" date="2025-08" db="UniProtKB">
        <authorList>
            <consortium name="Ensembl"/>
        </authorList>
    </citation>
    <scope>IDENTIFICATION</scope>
</reference>
<dbReference type="PROSITE" id="PS00108">
    <property type="entry name" value="PROTEIN_KINASE_ST"/>
    <property type="match status" value="1"/>
</dbReference>
<evidence type="ECO:0000256" key="4">
    <source>
        <dbReference type="ARBA" id="ARBA00022553"/>
    </source>
</evidence>
<keyword evidence="18" id="KW-1185">Reference proteome</keyword>
<dbReference type="InterPro" id="IPR032710">
    <property type="entry name" value="NTF2-like_dom_sf"/>
</dbReference>
<dbReference type="PROSITE" id="PS00107">
    <property type="entry name" value="PROTEIN_KINASE_ATP"/>
    <property type="match status" value="1"/>
</dbReference>
<feature type="binding site" evidence="14">
    <location>
        <position position="42"/>
    </location>
    <ligand>
        <name>ATP</name>
        <dbReference type="ChEBI" id="CHEBI:30616"/>
    </ligand>
</feature>
<protein>
    <recommendedName>
        <fullName evidence="2">calcium/calmodulin-dependent protein kinase</fullName>
        <ecNumber evidence="2">2.7.11.17</ecNumber>
    </recommendedName>
</protein>
<keyword evidence="7" id="KW-0418">Kinase</keyword>
<evidence type="ECO:0000256" key="11">
    <source>
        <dbReference type="ARBA" id="ARBA00047430"/>
    </source>
</evidence>
<evidence type="ECO:0000256" key="9">
    <source>
        <dbReference type="ARBA" id="ARBA00022860"/>
    </source>
</evidence>
<dbReference type="SUPFAM" id="SSF54427">
    <property type="entry name" value="NTF2-like"/>
    <property type="match status" value="1"/>
</dbReference>
<dbReference type="FunFam" id="1.10.510.10:FF:000001">
    <property type="entry name" value="Calcium/calmodulin-dependent protein kinase type II subunit delta"/>
    <property type="match status" value="1"/>
</dbReference>
<dbReference type="Gene3D" id="3.10.450.50">
    <property type="match status" value="1"/>
</dbReference>
<evidence type="ECO:0000256" key="3">
    <source>
        <dbReference type="ARBA" id="ARBA00022527"/>
    </source>
</evidence>
<dbReference type="Ensembl" id="ENSOABT00000050343.2">
    <property type="protein sequence ID" value="ENSOABP00000049084.2"/>
    <property type="gene ID" value="ENSOABG00000018072.2"/>
</dbReference>